<comment type="caution">
    <text evidence="4">The sequence shown here is derived from an EMBL/GenBank/DDBJ whole genome shotgun (WGS) entry which is preliminary data.</text>
</comment>
<dbReference type="OMA" id="PYYCAGV"/>
<accession>A0A8J5X7D3</accession>
<dbReference type="AlphaFoldDB" id="A0A8J5X7D3"/>
<dbReference type="InterPro" id="IPR001753">
    <property type="entry name" value="Enoyl-CoA_hydra/iso"/>
</dbReference>
<keyword evidence="2" id="KW-0576">Peroxisome</keyword>
<name>A0A8J5X7D3_DIALT</name>
<evidence type="ECO:0000256" key="1">
    <source>
        <dbReference type="ARBA" id="ARBA00004275"/>
    </source>
</evidence>
<gene>
    <name evidence="4" type="ORF">KFE25_004273</name>
</gene>
<dbReference type="Gene3D" id="3.90.226.10">
    <property type="entry name" value="2-enoyl-CoA Hydratase, Chain A, domain 1"/>
    <property type="match status" value="1"/>
</dbReference>
<sequence length="298" mass="31635">MAASRLSGRLAVSRSGLRALSSGAADPLRVEVSNGIKTLIYDDARRLNAWTAKLMHRLRDELRTARADDGVSAIVLTGTDPYYCAGVDLGAMVSKPMWPSALHALLVSQNTALFDMFLTFPKPLFVAVNGPAIGASVTSATLGDGIVASEKATFHTPFHALGIVPEGCSSVHFARIMGERGAKRMLGPEGWKPTASEALAAGLVDEVVEHAKLRAAAQAMAEGWVAAKKPKKLVAAGLVDEYRLVNARESKALADAFLSPSFFDAQARMATSKGKASRAAFFTAAKLTRPIWGMSLPR</sequence>
<evidence type="ECO:0000256" key="2">
    <source>
        <dbReference type="ARBA" id="ARBA00023140"/>
    </source>
</evidence>
<proteinExistence type="predicted"/>
<dbReference type="InterPro" id="IPR051053">
    <property type="entry name" value="ECH/Chromodomain_protein"/>
</dbReference>
<dbReference type="CDD" id="cd06558">
    <property type="entry name" value="crotonase-like"/>
    <property type="match status" value="1"/>
</dbReference>
<dbReference type="PANTHER" id="PTHR43684:SF1">
    <property type="entry name" value="ENOYL-COA DELTA ISOMERASE 2"/>
    <property type="match status" value="1"/>
</dbReference>
<evidence type="ECO:0000256" key="3">
    <source>
        <dbReference type="ARBA" id="ARBA00023235"/>
    </source>
</evidence>
<dbReference type="GO" id="GO:0005777">
    <property type="term" value="C:peroxisome"/>
    <property type="evidence" value="ECO:0007669"/>
    <property type="project" value="UniProtKB-SubCell"/>
</dbReference>
<keyword evidence="3" id="KW-0413">Isomerase</keyword>
<dbReference type="EMBL" id="JAGTXO010000046">
    <property type="protein sequence ID" value="KAG8458939.1"/>
    <property type="molecule type" value="Genomic_DNA"/>
</dbReference>
<organism evidence="4 5">
    <name type="scientific">Diacronema lutheri</name>
    <name type="common">Unicellular marine alga</name>
    <name type="synonym">Monochrysis lutheri</name>
    <dbReference type="NCBI Taxonomy" id="2081491"/>
    <lineage>
        <taxon>Eukaryota</taxon>
        <taxon>Haptista</taxon>
        <taxon>Haptophyta</taxon>
        <taxon>Pavlovophyceae</taxon>
        <taxon>Pavlovales</taxon>
        <taxon>Pavlovaceae</taxon>
        <taxon>Diacronema</taxon>
    </lineage>
</organism>
<protein>
    <submittedName>
        <fullName evidence="4">Uncharacterized protein</fullName>
    </submittedName>
</protein>
<dbReference type="Proteomes" id="UP000751190">
    <property type="component" value="Unassembled WGS sequence"/>
</dbReference>
<dbReference type="Pfam" id="PF00378">
    <property type="entry name" value="ECH_1"/>
    <property type="match status" value="1"/>
</dbReference>
<reference evidence="4" key="1">
    <citation type="submission" date="2021-05" db="EMBL/GenBank/DDBJ databases">
        <title>The genome of the haptophyte Pavlova lutheri (Diacronema luteri, Pavlovales) - a model for lipid biosynthesis in eukaryotic algae.</title>
        <authorList>
            <person name="Hulatt C.J."/>
            <person name="Posewitz M.C."/>
        </authorList>
    </citation>
    <scope>NUCLEOTIDE SEQUENCE</scope>
    <source>
        <strain evidence="4">NIVA-4/92</strain>
    </source>
</reference>
<evidence type="ECO:0000313" key="4">
    <source>
        <dbReference type="EMBL" id="KAG8458939.1"/>
    </source>
</evidence>
<dbReference type="PANTHER" id="PTHR43684">
    <property type="match status" value="1"/>
</dbReference>
<evidence type="ECO:0000313" key="5">
    <source>
        <dbReference type="Proteomes" id="UP000751190"/>
    </source>
</evidence>
<dbReference type="GO" id="GO:0004165">
    <property type="term" value="F:delta(3)-delta(2)-enoyl-CoA isomerase activity"/>
    <property type="evidence" value="ECO:0007669"/>
    <property type="project" value="UniProtKB-ARBA"/>
</dbReference>
<dbReference type="SUPFAM" id="SSF52096">
    <property type="entry name" value="ClpP/crotonase"/>
    <property type="match status" value="1"/>
</dbReference>
<dbReference type="InterPro" id="IPR029045">
    <property type="entry name" value="ClpP/crotonase-like_dom_sf"/>
</dbReference>
<comment type="subcellular location">
    <subcellularLocation>
        <location evidence="1">Peroxisome</location>
    </subcellularLocation>
</comment>
<keyword evidence="5" id="KW-1185">Reference proteome</keyword>
<dbReference type="OrthoDB" id="409763at2759"/>